<sequence length="277" mass="30847">MKLYARDAILDLSYPHVMGVLNVTLDSFFDGGKYYNPDQACAHVEEMINSGATIIDIGGQSTHPSAVSVSVDQELTRVIPIIQSIVKCFDIWISVDTSKPEVMREAARAGVHMINDIYALQLPGALCTAEELGLPICLMHMQGQPYNMQNLPYYDDVLYDVKNFFTKRISHCEEQGIKRSRLLLDPGFGFGKNIIHNYKLLAYLADFHQFNLPLLVGLSRKSMISQILHTNATQCLIGSLACAVIAAIQGAHILRVHDVRETVEALRIVSEVRSARD</sequence>
<comment type="pathway">
    <text evidence="3 14">Cofactor biosynthesis; tetrahydrofolate biosynthesis; 7,8-dihydrofolate from 2-amino-4-hydroxy-6-hydroxymethyl-7,8-dihydropteridine diphosphate and 4-aminobenzoate: step 1/2.</text>
</comment>
<evidence type="ECO:0000256" key="11">
    <source>
        <dbReference type="ARBA" id="ARBA00022909"/>
    </source>
</evidence>
<keyword evidence="8 14" id="KW-0808">Transferase</keyword>
<dbReference type="NCBIfam" id="TIGR01496">
    <property type="entry name" value="DHPS"/>
    <property type="match status" value="1"/>
</dbReference>
<keyword evidence="11 14" id="KW-0289">Folate biosynthesis</keyword>
<dbReference type="AlphaFoldDB" id="A0A451DNT1"/>
<dbReference type="InterPro" id="IPR011005">
    <property type="entry name" value="Dihydropteroate_synth-like_sf"/>
</dbReference>
<dbReference type="FunFam" id="3.20.20.20:FF:000004">
    <property type="entry name" value="Dihydropteroate synthase"/>
    <property type="match status" value="1"/>
</dbReference>
<dbReference type="GO" id="GO:0046872">
    <property type="term" value="F:metal ion binding"/>
    <property type="evidence" value="ECO:0007669"/>
    <property type="project" value="UniProtKB-KW"/>
</dbReference>
<dbReference type="PROSITE" id="PS00792">
    <property type="entry name" value="DHPS_1"/>
    <property type="match status" value="1"/>
</dbReference>
<evidence type="ECO:0000256" key="13">
    <source>
        <dbReference type="ARBA" id="ARBA00053449"/>
    </source>
</evidence>
<dbReference type="OrthoDB" id="9811744at2"/>
<reference evidence="16 17" key="1">
    <citation type="submission" date="2019-02" db="EMBL/GenBank/DDBJ databases">
        <authorList>
            <person name="Manzano-Marin A."/>
            <person name="Manzano-Marin A."/>
        </authorList>
    </citation>
    <scope>NUCLEOTIDE SEQUENCE [LARGE SCALE GENOMIC DNA]</scope>
    <source>
        <strain evidence="16 17">ErCisplendens</strain>
    </source>
</reference>
<dbReference type="Proteomes" id="UP000294392">
    <property type="component" value="Chromosome"/>
</dbReference>
<dbReference type="PROSITE" id="PS50972">
    <property type="entry name" value="PTERIN_BINDING"/>
    <property type="match status" value="1"/>
</dbReference>
<dbReference type="GO" id="GO:0004156">
    <property type="term" value="F:dihydropteroate synthase activity"/>
    <property type="evidence" value="ECO:0007669"/>
    <property type="project" value="UniProtKB-EC"/>
</dbReference>
<dbReference type="PANTHER" id="PTHR20941">
    <property type="entry name" value="FOLATE SYNTHESIS PROTEINS"/>
    <property type="match status" value="1"/>
</dbReference>
<dbReference type="InterPro" id="IPR000489">
    <property type="entry name" value="Pterin-binding_dom"/>
</dbReference>
<evidence type="ECO:0000256" key="9">
    <source>
        <dbReference type="ARBA" id="ARBA00022723"/>
    </source>
</evidence>
<evidence type="ECO:0000259" key="15">
    <source>
        <dbReference type="PROSITE" id="PS50972"/>
    </source>
</evidence>
<evidence type="ECO:0000256" key="4">
    <source>
        <dbReference type="ARBA" id="ARBA00009503"/>
    </source>
</evidence>
<protein>
    <recommendedName>
        <fullName evidence="7 14">Dihydropteroate synthase</fullName>
        <shortName evidence="14">DHPS</shortName>
        <ecNumber evidence="6 14">2.5.1.15</ecNumber>
    </recommendedName>
    <alternativeName>
        <fullName evidence="12 14">Dihydropteroate pyrophosphorylase</fullName>
    </alternativeName>
</protein>
<evidence type="ECO:0000256" key="6">
    <source>
        <dbReference type="ARBA" id="ARBA00012458"/>
    </source>
</evidence>
<dbReference type="GO" id="GO:0046654">
    <property type="term" value="P:tetrahydrofolate biosynthetic process"/>
    <property type="evidence" value="ECO:0007669"/>
    <property type="project" value="UniProtKB-UniPathway"/>
</dbReference>
<gene>
    <name evidence="16" type="primary">folP</name>
    <name evidence="16" type="ORF">ERCISPPA3004_520</name>
</gene>
<evidence type="ECO:0000256" key="1">
    <source>
        <dbReference type="ARBA" id="ARBA00000012"/>
    </source>
</evidence>
<organism evidence="16 17">
    <name type="scientific">Candidatus Erwinia haradaeae</name>
    <dbReference type="NCBI Taxonomy" id="1922217"/>
    <lineage>
        <taxon>Bacteria</taxon>
        <taxon>Pseudomonadati</taxon>
        <taxon>Pseudomonadota</taxon>
        <taxon>Gammaproteobacteria</taxon>
        <taxon>Enterobacterales</taxon>
        <taxon>Erwiniaceae</taxon>
        <taxon>Erwinia</taxon>
    </lineage>
</organism>
<evidence type="ECO:0000256" key="10">
    <source>
        <dbReference type="ARBA" id="ARBA00022842"/>
    </source>
</evidence>
<evidence type="ECO:0000256" key="5">
    <source>
        <dbReference type="ARBA" id="ARBA00011738"/>
    </source>
</evidence>
<evidence type="ECO:0000256" key="12">
    <source>
        <dbReference type="ARBA" id="ARBA00030193"/>
    </source>
</evidence>
<keyword evidence="9 14" id="KW-0479">Metal-binding</keyword>
<dbReference type="Gene3D" id="3.20.20.20">
    <property type="entry name" value="Dihydropteroate synthase-like"/>
    <property type="match status" value="1"/>
</dbReference>
<dbReference type="EMBL" id="LR217735">
    <property type="protein sequence ID" value="VFP88348.1"/>
    <property type="molecule type" value="Genomic_DNA"/>
</dbReference>
<dbReference type="UniPathway" id="UPA00077">
    <property type="reaction ID" value="UER00156"/>
</dbReference>
<evidence type="ECO:0000256" key="14">
    <source>
        <dbReference type="RuleBase" id="RU361205"/>
    </source>
</evidence>
<feature type="domain" description="Pterin-binding" evidence="15">
    <location>
        <begin position="15"/>
        <end position="267"/>
    </location>
</feature>
<dbReference type="RefSeq" id="WP_157990538.1">
    <property type="nucleotide sequence ID" value="NZ_LR217735.1"/>
</dbReference>
<comment type="function">
    <text evidence="13 14">Catalyzes the condensation of para-aminobenzoate (pABA) with 6-hydroxymethyl-7,8-dihydropterin diphosphate (DHPt-PP) to form 7,8-dihydropteroate (H2Pte), the immediate precursor of folate derivatives.</text>
</comment>
<dbReference type="PROSITE" id="PS00793">
    <property type="entry name" value="DHPS_2"/>
    <property type="match status" value="1"/>
</dbReference>
<dbReference type="Pfam" id="PF00809">
    <property type="entry name" value="Pterin_bind"/>
    <property type="match status" value="1"/>
</dbReference>
<comment type="subunit">
    <text evidence="5">Homodimer.</text>
</comment>
<name>A0A451DNT1_9GAMM</name>
<dbReference type="GO" id="GO:0005829">
    <property type="term" value="C:cytosol"/>
    <property type="evidence" value="ECO:0007669"/>
    <property type="project" value="TreeGrafter"/>
</dbReference>
<dbReference type="SUPFAM" id="SSF51717">
    <property type="entry name" value="Dihydropteroate synthetase-like"/>
    <property type="match status" value="1"/>
</dbReference>
<dbReference type="EC" id="2.5.1.15" evidence="6 14"/>
<accession>A0A451DNT1</accession>
<comment type="catalytic activity">
    <reaction evidence="1">
        <text>(7,8-dihydropterin-6-yl)methyl diphosphate + 4-aminobenzoate = 7,8-dihydropteroate + diphosphate</text>
        <dbReference type="Rhea" id="RHEA:19949"/>
        <dbReference type="ChEBI" id="CHEBI:17836"/>
        <dbReference type="ChEBI" id="CHEBI:17839"/>
        <dbReference type="ChEBI" id="CHEBI:33019"/>
        <dbReference type="ChEBI" id="CHEBI:72950"/>
        <dbReference type="EC" id="2.5.1.15"/>
    </reaction>
</comment>
<dbReference type="InterPro" id="IPR006390">
    <property type="entry name" value="DHP_synth_dom"/>
</dbReference>
<dbReference type="CDD" id="cd00739">
    <property type="entry name" value="DHPS"/>
    <property type="match status" value="1"/>
</dbReference>
<evidence type="ECO:0000256" key="8">
    <source>
        <dbReference type="ARBA" id="ARBA00022679"/>
    </source>
</evidence>
<comment type="similarity">
    <text evidence="4 14">Belongs to the DHPS family.</text>
</comment>
<evidence type="ECO:0000313" key="16">
    <source>
        <dbReference type="EMBL" id="VFP88348.1"/>
    </source>
</evidence>
<dbReference type="InterPro" id="IPR045031">
    <property type="entry name" value="DHP_synth-like"/>
</dbReference>
<evidence type="ECO:0000256" key="7">
    <source>
        <dbReference type="ARBA" id="ARBA00016919"/>
    </source>
</evidence>
<evidence type="ECO:0000256" key="2">
    <source>
        <dbReference type="ARBA" id="ARBA00001946"/>
    </source>
</evidence>
<dbReference type="GO" id="GO:0046656">
    <property type="term" value="P:folic acid biosynthetic process"/>
    <property type="evidence" value="ECO:0007669"/>
    <property type="project" value="UniProtKB-KW"/>
</dbReference>
<proteinExistence type="inferred from homology"/>
<evidence type="ECO:0000313" key="17">
    <source>
        <dbReference type="Proteomes" id="UP000294392"/>
    </source>
</evidence>
<dbReference type="PANTHER" id="PTHR20941:SF1">
    <property type="entry name" value="FOLIC ACID SYNTHESIS PROTEIN FOL1"/>
    <property type="match status" value="1"/>
</dbReference>
<comment type="cofactor">
    <cofactor evidence="2 14">
        <name>Mg(2+)</name>
        <dbReference type="ChEBI" id="CHEBI:18420"/>
    </cofactor>
</comment>
<evidence type="ECO:0000256" key="3">
    <source>
        <dbReference type="ARBA" id="ARBA00004763"/>
    </source>
</evidence>
<keyword evidence="10 14" id="KW-0460">Magnesium</keyword>